<keyword evidence="5" id="KW-0677">Repeat</keyword>
<dbReference type="GO" id="GO:0005615">
    <property type="term" value="C:extracellular space"/>
    <property type="evidence" value="ECO:0007669"/>
    <property type="project" value="TreeGrafter"/>
</dbReference>
<dbReference type="GO" id="GO:0005604">
    <property type="term" value="C:basement membrane"/>
    <property type="evidence" value="ECO:0007669"/>
    <property type="project" value="UniProtKB-SubCell"/>
</dbReference>
<keyword evidence="8" id="KW-1015">Disulfide bond</keyword>
<reference evidence="11" key="2">
    <citation type="submission" date="2025-08" db="UniProtKB">
        <authorList>
            <consortium name="Ensembl"/>
        </authorList>
    </citation>
    <scope>IDENTIFICATION</scope>
</reference>
<evidence type="ECO:0000256" key="8">
    <source>
        <dbReference type="ARBA" id="ARBA00023157"/>
    </source>
</evidence>
<evidence type="ECO:0000256" key="6">
    <source>
        <dbReference type="ARBA" id="ARBA00022869"/>
    </source>
</evidence>
<dbReference type="GO" id="GO:0005581">
    <property type="term" value="C:collagen trimer"/>
    <property type="evidence" value="ECO:0007669"/>
    <property type="project" value="UniProtKB-KW"/>
</dbReference>
<feature type="compositionally biased region" description="Low complexity" evidence="9">
    <location>
        <begin position="196"/>
        <end position="208"/>
    </location>
</feature>
<keyword evidence="7" id="KW-0176">Collagen</keyword>
<evidence type="ECO:0000256" key="5">
    <source>
        <dbReference type="ARBA" id="ARBA00022737"/>
    </source>
</evidence>
<dbReference type="Pfam" id="PF01391">
    <property type="entry name" value="Collagen"/>
    <property type="match status" value="3"/>
</dbReference>
<comment type="function">
    <text evidence="1">Type IV collagen is the major structural component of glomerular basement membranes (GBM), forming a 'chicken-wire' meshwork together with laminins, proteoglycans and entactin/nidogen.</text>
</comment>
<dbReference type="FunFam" id="2.170.240.10:FF:000001">
    <property type="entry name" value="Collagen IV alpha 1 chain"/>
    <property type="match status" value="1"/>
</dbReference>
<sequence length="471" mass="48804">MVLLFKGEKGETCYDCGSIGSISGLRGPPGPPGSLCLYSALIPINSHFSLKGRTGLPGFPGHPGPKGDSGSYHFPGLKGEQGAPGQPGTPGLDGSVGYGPVGLPGNKGDVGVPGLPGQPGIPGQKGESGHIHVKGNPGPPGYKGLPGPSGLPGNFSMKLFIILIGFNGQPGEKGDQGLPGFGQPGLVGDTGPPGHPGIAGIPGLPGASGVRGKDGLPGIPGPQGSPGQSGRQGPQGIPGSSGPALADSFMIARHSQSIHVPDCPRGTSLIYSGYSFLFINGNERAHGQDLGTMGSCLPRFTTMPFLFCDTETNCRYASRNDYSYWLSTDKPVPPSMVPITGPDLATYISRCSVCESTTNAIAIHSQTTQTPECPRGWESLWTGYSFVMQTGVGAEGSSQPLVSPGSCLENFHKVPFIECHGRGTCNYYPDSYSYWLASVDPNSMFSKPIPQTVKGRSLQSVISRCRVCRKP</sequence>
<organism evidence="11 12">
    <name type="scientific">Myripristis murdjan</name>
    <name type="common">pinecone soldierfish</name>
    <dbReference type="NCBI Taxonomy" id="586833"/>
    <lineage>
        <taxon>Eukaryota</taxon>
        <taxon>Metazoa</taxon>
        <taxon>Chordata</taxon>
        <taxon>Craniata</taxon>
        <taxon>Vertebrata</taxon>
        <taxon>Euteleostomi</taxon>
        <taxon>Actinopterygii</taxon>
        <taxon>Neopterygii</taxon>
        <taxon>Teleostei</taxon>
        <taxon>Neoteleostei</taxon>
        <taxon>Acanthomorphata</taxon>
        <taxon>Holocentriformes</taxon>
        <taxon>Holocentridae</taxon>
        <taxon>Myripristis</taxon>
    </lineage>
</organism>
<accession>A0A667WPC0</accession>
<keyword evidence="12" id="KW-1185">Reference proteome</keyword>
<dbReference type="Proteomes" id="UP000472263">
    <property type="component" value="Chromosome 17"/>
</dbReference>
<feature type="region of interest" description="Disordered" evidence="9">
    <location>
        <begin position="173"/>
        <end position="245"/>
    </location>
</feature>
<evidence type="ECO:0000256" key="4">
    <source>
        <dbReference type="ARBA" id="ARBA00022530"/>
    </source>
</evidence>
<dbReference type="InterPro" id="IPR036954">
    <property type="entry name" value="Collagen_IV_NC_sf"/>
</dbReference>
<name>A0A667WPC0_9TELE</name>
<evidence type="ECO:0000313" key="12">
    <source>
        <dbReference type="Proteomes" id="UP000472263"/>
    </source>
</evidence>
<evidence type="ECO:0000256" key="1">
    <source>
        <dbReference type="ARBA" id="ARBA00003696"/>
    </source>
</evidence>
<evidence type="ECO:0000259" key="10">
    <source>
        <dbReference type="PROSITE" id="PS51403"/>
    </source>
</evidence>
<evidence type="ECO:0000256" key="9">
    <source>
        <dbReference type="SAM" id="MobiDB-lite"/>
    </source>
</evidence>
<dbReference type="PANTHER" id="PTHR24023:SF1112">
    <property type="entry name" value="COL_CUTICLE_N DOMAIN-CONTAINING PROTEIN-RELATED"/>
    <property type="match status" value="1"/>
</dbReference>
<dbReference type="InterPro" id="IPR050149">
    <property type="entry name" value="Collagen_superfamily"/>
</dbReference>
<dbReference type="AlphaFoldDB" id="A0A667WPC0"/>
<dbReference type="InterPro" id="IPR016187">
    <property type="entry name" value="CTDL_fold"/>
</dbReference>
<reference evidence="11" key="3">
    <citation type="submission" date="2025-09" db="UniProtKB">
        <authorList>
            <consortium name="Ensembl"/>
        </authorList>
    </citation>
    <scope>IDENTIFICATION</scope>
</reference>
<feature type="domain" description="Collagen IV NC1" evidence="10">
    <location>
        <begin position="248"/>
        <end position="471"/>
    </location>
</feature>
<dbReference type="GO" id="GO:0030020">
    <property type="term" value="F:extracellular matrix structural constituent conferring tensile strength"/>
    <property type="evidence" value="ECO:0007669"/>
    <property type="project" value="TreeGrafter"/>
</dbReference>
<comment type="subcellular location">
    <subcellularLocation>
        <location evidence="2">Secreted</location>
        <location evidence="2">Extracellular space</location>
        <location evidence="2">Extracellular matrix</location>
        <location evidence="2">Basement membrane</location>
    </subcellularLocation>
</comment>
<protein>
    <recommendedName>
        <fullName evidence="10">Collagen IV NC1 domain-containing protein</fullName>
    </recommendedName>
</protein>
<keyword evidence="3" id="KW-0964">Secreted</keyword>
<evidence type="ECO:0000256" key="3">
    <source>
        <dbReference type="ARBA" id="ARBA00022525"/>
    </source>
</evidence>
<dbReference type="GO" id="GO:0030198">
    <property type="term" value="P:extracellular matrix organization"/>
    <property type="evidence" value="ECO:0007669"/>
    <property type="project" value="TreeGrafter"/>
</dbReference>
<dbReference type="Pfam" id="PF01413">
    <property type="entry name" value="C4"/>
    <property type="match status" value="2"/>
</dbReference>
<dbReference type="Ensembl" id="ENSMMDT00005002423.1">
    <property type="protein sequence ID" value="ENSMMDP00005002384.1"/>
    <property type="gene ID" value="ENSMMDG00005001322.1"/>
</dbReference>
<dbReference type="GeneTree" id="ENSGT00940000164076"/>
<dbReference type="InParanoid" id="A0A667WPC0"/>
<feature type="compositionally biased region" description="Low complexity" evidence="9">
    <location>
        <begin position="225"/>
        <end position="243"/>
    </location>
</feature>
<dbReference type="PANTHER" id="PTHR24023">
    <property type="entry name" value="COLLAGEN ALPHA"/>
    <property type="match status" value="1"/>
</dbReference>
<keyword evidence="6" id="KW-0084">Basement membrane</keyword>
<dbReference type="SMART" id="SM00111">
    <property type="entry name" value="C4"/>
    <property type="match status" value="2"/>
</dbReference>
<proteinExistence type="predicted"/>
<dbReference type="InterPro" id="IPR001442">
    <property type="entry name" value="Collagen_IV_NC"/>
</dbReference>
<evidence type="ECO:0000256" key="2">
    <source>
        <dbReference type="ARBA" id="ARBA00004302"/>
    </source>
</evidence>
<reference evidence="11" key="1">
    <citation type="submission" date="2019-06" db="EMBL/GenBank/DDBJ databases">
        <authorList>
            <consortium name="Wellcome Sanger Institute Data Sharing"/>
        </authorList>
    </citation>
    <scope>NUCLEOTIDE SEQUENCE [LARGE SCALE GENOMIC DNA]</scope>
</reference>
<dbReference type="PROSITE" id="PS51403">
    <property type="entry name" value="NC1_IV"/>
    <property type="match status" value="1"/>
</dbReference>
<dbReference type="InterPro" id="IPR008160">
    <property type="entry name" value="Collagen"/>
</dbReference>
<feature type="region of interest" description="Disordered" evidence="9">
    <location>
        <begin position="55"/>
        <end position="102"/>
    </location>
</feature>
<keyword evidence="4" id="KW-0272">Extracellular matrix</keyword>
<evidence type="ECO:0000313" key="11">
    <source>
        <dbReference type="Ensembl" id="ENSMMDP00005002384.1"/>
    </source>
</evidence>
<evidence type="ECO:0000256" key="7">
    <source>
        <dbReference type="ARBA" id="ARBA00023119"/>
    </source>
</evidence>
<dbReference type="Gene3D" id="2.170.240.10">
    <property type="entry name" value="Collagen IV, non-collagenous"/>
    <property type="match status" value="1"/>
</dbReference>
<dbReference type="SUPFAM" id="SSF56436">
    <property type="entry name" value="C-type lectin-like"/>
    <property type="match status" value="2"/>
</dbReference>